<proteinExistence type="predicted"/>
<dbReference type="CDD" id="cd00371">
    <property type="entry name" value="HMA"/>
    <property type="match status" value="1"/>
</dbReference>
<dbReference type="SUPFAM" id="SSF55008">
    <property type="entry name" value="HMA, heavy metal-associated domain"/>
    <property type="match status" value="1"/>
</dbReference>
<name>D5C2E7_NITHN</name>
<feature type="domain" description="HMA" evidence="7">
    <location>
        <begin position="25"/>
        <end position="91"/>
    </location>
</feature>
<dbReference type="HOGENOM" id="CLU_134973_2_1_6"/>
<dbReference type="FunFam" id="3.30.70.100:FF:000001">
    <property type="entry name" value="ATPase copper transporting beta"/>
    <property type="match status" value="1"/>
</dbReference>
<dbReference type="NCBIfam" id="TIGR02052">
    <property type="entry name" value="MerP"/>
    <property type="match status" value="1"/>
</dbReference>
<dbReference type="InterPro" id="IPR006121">
    <property type="entry name" value="HMA_dom"/>
</dbReference>
<dbReference type="InterPro" id="IPR011795">
    <property type="entry name" value="MerP"/>
</dbReference>
<feature type="signal peptide" evidence="6">
    <location>
        <begin position="1"/>
        <end position="22"/>
    </location>
</feature>
<dbReference type="KEGG" id="nhl:Nhal_1678"/>
<dbReference type="eggNOG" id="COG2608">
    <property type="taxonomic scope" value="Bacteria"/>
</dbReference>
<evidence type="ECO:0000313" key="8">
    <source>
        <dbReference type="EMBL" id="ADE14806.1"/>
    </source>
</evidence>
<evidence type="ECO:0000256" key="2">
    <source>
        <dbReference type="ARBA" id="ARBA00022466"/>
    </source>
</evidence>
<evidence type="ECO:0000259" key="7">
    <source>
        <dbReference type="PROSITE" id="PS50846"/>
    </source>
</evidence>
<dbReference type="PRINTS" id="PR00946">
    <property type="entry name" value="HGSCAVENGER"/>
</dbReference>
<evidence type="ECO:0000256" key="5">
    <source>
        <dbReference type="RuleBase" id="RU361212"/>
    </source>
</evidence>
<keyword evidence="3 5" id="KW-0479">Metal-binding</keyword>
<dbReference type="GO" id="GO:0045340">
    <property type="term" value="F:mercury ion binding"/>
    <property type="evidence" value="ECO:0007669"/>
    <property type="project" value="UniProtKB-UniRule"/>
</dbReference>
<dbReference type="STRING" id="472759.Nhal_1678"/>
<dbReference type="AlphaFoldDB" id="D5C2E7"/>
<dbReference type="EMBL" id="CP001798">
    <property type="protein sequence ID" value="ADE14806.1"/>
    <property type="molecule type" value="Genomic_DNA"/>
</dbReference>
<accession>D5C2E7</accession>
<dbReference type="RefSeq" id="WP_013032693.1">
    <property type="nucleotide sequence ID" value="NC_013960.1"/>
</dbReference>
<reference evidence="9" key="1">
    <citation type="submission" date="2010-04" db="EMBL/GenBank/DDBJ databases">
        <title>Complete genome sequence of Nitrosococcus halophilus Nc4, a salt-adapted, aerobic obligate ammonia-oxidizing sulfur purple bacterium.</title>
        <authorList>
            <consortium name="US DOE Joint Genome Institute"/>
            <person name="Campbell M.A."/>
            <person name="Malfatti S.A."/>
            <person name="Chain P.S.G."/>
            <person name="Heidelberg J.F."/>
            <person name="Ward B.B."/>
            <person name="Klotz M.G."/>
        </authorList>
    </citation>
    <scope>NUCLEOTIDE SEQUENCE [LARGE SCALE GENOMIC DNA]</scope>
    <source>
        <strain evidence="9">Nc4</strain>
    </source>
</reference>
<evidence type="ECO:0000256" key="4">
    <source>
        <dbReference type="ARBA" id="ARBA00022914"/>
    </source>
</evidence>
<evidence type="ECO:0000313" key="9">
    <source>
        <dbReference type="Proteomes" id="UP000001844"/>
    </source>
</evidence>
<comment type="subcellular location">
    <subcellularLocation>
        <location evidence="1">Cell envelope</location>
    </subcellularLocation>
    <subcellularLocation>
        <location evidence="5">Periplasm</location>
    </subcellularLocation>
</comment>
<feature type="chain" id="PRO_5005671487" description="Periplasmic mercury ion-binding protein" evidence="6">
    <location>
        <begin position="23"/>
        <end position="99"/>
    </location>
</feature>
<keyword evidence="2 5" id="KW-0475">Mercuric resistance</keyword>
<keyword evidence="4 5" id="KW-0476">Mercury</keyword>
<evidence type="ECO:0000256" key="1">
    <source>
        <dbReference type="ARBA" id="ARBA00004196"/>
    </source>
</evidence>
<keyword evidence="5" id="KW-0574">Periplasm</keyword>
<keyword evidence="9" id="KW-1185">Reference proteome</keyword>
<dbReference type="Proteomes" id="UP000001844">
    <property type="component" value="Chromosome"/>
</dbReference>
<dbReference type="Gene3D" id="3.30.70.100">
    <property type="match status" value="1"/>
</dbReference>
<dbReference type="PROSITE" id="PS50846">
    <property type="entry name" value="HMA_2"/>
    <property type="match status" value="1"/>
</dbReference>
<protein>
    <recommendedName>
        <fullName evidence="5">Periplasmic mercury ion-binding protein</fullName>
    </recommendedName>
</protein>
<dbReference type="OrthoDB" id="7205933at2"/>
<dbReference type="Pfam" id="PF00403">
    <property type="entry name" value="HMA"/>
    <property type="match status" value="1"/>
</dbReference>
<gene>
    <name evidence="5" type="primary">merP</name>
    <name evidence="8" type="ordered locus">Nhal_1678</name>
</gene>
<dbReference type="GO" id="GO:0015097">
    <property type="term" value="F:mercury ion transmembrane transporter activity"/>
    <property type="evidence" value="ECO:0007669"/>
    <property type="project" value="UniProtKB-UniRule"/>
</dbReference>
<comment type="function">
    <text evidence="5">Involved in mercury resistance. Acts as a mercury scavenger that specifically binds to a mercuric ion in the periplasm and probably passes it to the cytoplasmic mercuric reductase MerA via the mercuric transport protein MerT.</text>
</comment>
<sequence>MKHGVIVLVFMVGLLSTAGAWAGEKTVTLEVENMTCALCPVTVRKALEALDGVQKVEISLANKTARVTFEDEKTTLSALTAATTHAGYPSRLSREKAHE</sequence>
<evidence type="ECO:0000256" key="3">
    <source>
        <dbReference type="ARBA" id="ARBA00022723"/>
    </source>
</evidence>
<dbReference type="GO" id="GO:0042597">
    <property type="term" value="C:periplasmic space"/>
    <property type="evidence" value="ECO:0007669"/>
    <property type="project" value="UniProtKB-SubCell"/>
</dbReference>
<evidence type="ECO:0000256" key="6">
    <source>
        <dbReference type="SAM" id="SignalP"/>
    </source>
</evidence>
<dbReference type="InterPro" id="IPR001802">
    <property type="entry name" value="MerP/CopZ"/>
</dbReference>
<dbReference type="GO" id="GO:0030313">
    <property type="term" value="C:cell envelope"/>
    <property type="evidence" value="ECO:0007669"/>
    <property type="project" value="UniProtKB-SubCell"/>
</dbReference>
<dbReference type="InterPro" id="IPR036163">
    <property type="entry name" value="HMA_dom_sf"/>
</dbReference>
<organism evidence="8 9">
    <name type="scientific">Nitrosococcus halophilus (strain Nc4)</name>
    <dbReference type="NCBI Taxonomy" id="472759"/>
    <lineage>
        <taxon>Bacteria</taxon>
        <taxon>Pseudomonadati</taxon>
        <taxon>Pseudomonadota</taxon>
        <taxon>Gammaproteobacteria</taxon>
        <taxon>Chromatiales</taxon>
        <taxon>Chromatiaceae</taxon>
        <taxon>Nitrosococcus</taxon>
    </lineage>
</organism>
<keyword evidence="6" id="KW-0732">Signal</keyword>